<dbReference type="InterPro" id="IPR041881">
    <property type="entry name" value="PqqD_sf"/>
</dbReference>
<dbReference type="Proteomes" id="UP000229706">
    <property type="component" value="Unassembled WGS sequence"/>
</dbReference>
<comment type="caution">
    <text evidence="1">The sequence shown here is derived from an EMBL/GenBank/DDBJ whole genome shotgun (WGS) entry which is preliminary data.</text>
</comment>
<evidence type="ECO:0008006" key="3">
    <source>
        <dbReference type="Google" id="ProtNLM"/>
    </source>
</evidence>
<evidence type="ECO:0000313" key="2">
    <source>
        <dbReference type="Proteomes" id="UP000229706"/>
    </source>
</evidence>
<proteinExistence type="predicted"/>
<organism evidence="1 2">
    <name type="scientific">Candidatus Roizmanbacteria bacterium CG_4_9_14_0_8_um_filter_34_12</name>
    <dbReference type="NCBI Taxonomy" id="1974840"/>
    <lineage>
        <taxon>Bacteria</taxon>
        <taxon>Candidatus Roizmaniibacteriota</taxon>
    </lineage>
</organism>
<sequence length="86" mass="9827">MEKSFRPKISCRFKIRQDIESWIGFFDTRGVLTFNEAGAFIANQMKGDKDIREIGEVVKDKFPSMEDPMNEVISVAKQLEVAGLLE</sequence>
<gene>
    <name evidence="1" type="ORF">CO083_05100</name>
</gene>
<protein>
    <recommendedName>
        <fullName evidence="3">PqqD family protein</fullName>
    </recommendedName>
</protein>
<dbReference type="Gene3D" id="1.10.10.1150">
    <property type="entry name" value="Coenzyme PQQ synthesis protein D (PqqD)"/>
    <property type="match status" value="1"/>
</dbReference>
<name>A0A2M8DBM9_9BACT</name>
<reference evidence="2" key="1">
    <citation type="submission" date="2017-09" db="EMBL/GenBank/DDBJ databases">
        <title>Depth-based differentiation of microbial function through sediment-hosted aquifers and enrichment of novel symbionts in the deep terrestrial subsurface.</title>
        <authorList>
            <person name="Probst A.J."/>
            <person name="Ladd B."/>
            <person name="Jarett J.K."/>
            <person name="Geller-Mcgrath D.E."/>
            <person name="Sieber C.M.K."/>
            <person name="Emerson J.B."/>
            <person name="Anantharaman K."/>
            <person name="Thomas B.C."/>
            <person name="Malmstrom R."/>
            <person name="Stieglmeier M."/>
            <person name="Klingl A."/>
            <person name="Woyke T."/>
            <person name="Ryan C.M."/>
            <person name="Banfield J.F."/>
        </authorList>
    </citation>
    <scope>NUCLEOTIDE SEQUENCE [LARGE SCALE GENOMIC DNA]</scope>
</reference>
<accession>A0A2M8DBM9</accession>
<dbReference type="AlphaFoldDB" id="A0A2M8DBM9"/>
<dbReference type="EMBL" id="PFTH01000187">
    <property type="protein sequence ID" value="PJB87801.1"/>
    <property type="molecule type" value="Genomic_DNA"/>
</dbReference>
<evidence type="ECO:0000313" key="1">
    <source>
        <dbReference type="EMBL" id="PJB87801.1"/>
    </source>
</evidence>